<sequence length="238" mass="26231">MSVLRAIRTMRMHHPRVTFAKAPMSSLPGSPSFMNPLKNTAPSPAEPSEPSSSGPSTPLSNDDLAFFEQLRKPVDSLVDDGPPAAPSTAYPSPNPPNPVREAGQTSEVLQRNRDKEKYGLYVKATRNNTLITLTRPNGTPLVRYTGGKVGFKGQRRSTYEAGYLCAVRTFERIEQVSEELQGKLQVWLYLNGFGQGRDAVYRALMATEGVNVRPLVTRVTDKTPIKVGGTRAKKMRRT</sequence>
<dbReference type="GO" id="GO:0005840">
    <property type="term" value="C:ribosome"/>
    <property type="evidence" value="ECO:0007669"/>
    <property type="project" value="UniProtKB-KW"/>
</dbReference>
<dbReference type="Pfam" id="PF00411">
    <property type="entry name" value="Ribosomal_S11"/>
    <property type="match status" value="1"/>
</dbReference>
<comment type="caution">
    <text evidence="5">The sequence shown here is derived from an EMBL/GenBank/DDBJ whole genome shotgun (WGS) entry which is preliminary data.</text>
</comment>
<dbReference type="EMBL" id="JANAWD010000335">
    <property type="protein sequence ID" value="KAJ3481180.1"/>
    <property type="molecule type" value="Genomic_DNA"/>
</dbReference>
<name>A0AAD5UYG1_9APHY</name>
<evidence type="ECO:0000313" key="5">
    <source>
        <dbReference type="EMBL" id="KAJ3481180.1"/>
    </source>
</evidence>
<protein>
    <submittedName>
        <fullName evidence="5">Uncharacterized protein</fullName>
    </submittedName>
</protein>
<dbReference type="GO" id="GO:1990904">
    <property type="term" value="C:ribonucleoprotein complex"/>
    <property type="evidence" value="ECO:0007669"/>
    <property type="project" value="UniProtKB-KW"/>
</dbReference>
<keyword evidence="3" id="KW-0687">Ribonucleoprotein</keyword>
<feature type="region of interest" description="Disordered" evidence="4">
    <location>
        <begin position="21"/>
        <end position="63"/>
    </location>
</feature>
<organism evidence="5 6">
    <name type="scientific">Meripilus lineatus</name>
    <dbReference type="NCBI Taxonomy" id="2056292"/>
    <lineage>
        <taxon>Eukaryota</taxon>
        <taxon>Fungi</taxon>
        <taxon>Dikarya</taxon>
        <taxon>Basidiomycota</taxon>
        <taxon>Agaricomycotina</taxon>
        <taxon>Agaricomycetes</taxon>
        <taxon>Polyporales</taxon>
        <taxon>Meripilaceae</taxon>
        <taxon>Meripilus</taxon>
    </lineage>
</organism>
<evidence type="ECO:0000256" key="1">
    <source>
        <dbReference type="ARBA" id="ARBA00006194"/>
    </source>
</evidence>
<accession>A0AAD5UYG1</accession>
<keyword evidence="6" id="KW-1185">Reference proteome</keyword>
<dbReference type="Proteomes" id="UP001212997">
    <property type="component" value="Unassembled WGS sequence"/>
</dbReference>
<dbReference type="Gene3D" id="3.30.420.80">
    <property type="entry name" value="Ribosomal protein S11"/>
    <property type="match status" value="1"/>
</dbReference>
<dbReference type="HAMAP" id="MF_01310">
    <property type="entry name" value="Ribosomal_uS11"/>
    <property type="match status" value="1"/>
</dbReference>
<reference evidence="5" key="1">
    <citation type="submission" date="2022-07" db="EMBL/GenBank/DDBJ databases">
        <title>Genome Sequence of Physisporinus lineatus.</title>
        <authorList>
            <person name="Buettner E."/>
        </authorList>
    </citation>
    <scope>NUCLEOTIDE SEQUENCE</scope>
    <source>
        <strain evidence="5">VT162</strain>
    </source>
</reference>
<feature type="region of interest" description="Disordered" evidence="4">
    <location>
        <begin position="75"/>
        <end position="113"/>
    </location>
</feature>
<dbReference type="GO" id="GO:0003735">
    <property type="term" value="F:structural constituent of ribosome"/>
    <property type="evidence" value="ECO:0007669"/>
    <property type="project" value="InterPro"/>
</dbReference>
<proteinExistence type="inferred from homology"/>
<comment type="similarity">
    <text evidence="1">Belongs to the universal ribosomal protein uS11 family.</text>
</comment>
<dbReference type="GO" id="GO:0006412">
    <property type="term" value="P:translation"/>
    <property type="evidence" value="ECO:0007669"/>
    <property type="project" value="InterPro"/>
</dbReference>
<gene>
    <name evidence="5" type="ORF">NLI96_g7833</name>
</gene>
<dbReference type="AlphaFoldDB" id="A0AAD5UYG1"/>
<dbReference type="SUPFAM" id="SSF53137">
    <property type="entry name" value="Translational machinery components"/>
    <property type="match status" value="1"/>
</dbReference>
<feature type="compositionally biased region" description="Low complexity" evidence="4">
    <location>
        <begin position="40"/>
        <end position="58"/>
    </location>
</feature>
<evidence type="ECO:0000256" key="3">
    <source>
        <dbReference type="ARBA" id="ARBA00023274"/>
    </source>
</evidence>
<keyword evidence="2" id="KW-0689">Ribosomal protein</keyword>
<dbReference type="InterPro" id="IPR001971">
    <property type="entry name" value="Ribosomal_uS11"/>
</dbReference>
<evidence type="ECO:0000313" key="6">
    <source>
        <dbReference type="Proteomes" id="UP001212997"/>
    </source>
</evidence>
<dbReference type="InterPro" id="IPR036967">
    <property type="entry name" value="Ribosomal_uS11_sf"/>
</dbReference>
<evidence type="ECO:0000256" key="2">
    <source>
        <dbReference type="ARBA" id="ARBA00022980"/>
    </source>
</evidence>
<evidence type="ECO:0000256" key="4">
    <source>
        <dbReference type="SAM" id="MobiDB-lite"/>
    </source>
</evidence>
<dbReference type="PANTHER" id="PTHR11759">
    <property type="entry name" value="40S RIBOSOMAL PROTEIN S14/30S RIBOSOMAL PROTEIN S11"/>
    <property type="match status" value="1"/>
</dbReference>